<proteinExistence type="predicted"/>
<gene>
    <name evidence="1" type="ORF">AYBTSS11_LOCUS12920</name>
</gene>
<keyword evidence="2" id="KW-1185">Reference proteome</keyword>
<reference evidence="1" key="1">
    <citation type="submission" date="2023-10" db="EMBL/GenBank/DDBJ databases">
        <authorList>
            <person name="Domelevo Entfellner J.-B."/>
        </authorList>
    </citation>
    <scope>NUCLEOTIDE SEQUENCE</scope>
</reference>
<accession>A0AA86S924</accession>
<dbReference type="Gramene" id="rna-AYBTSS11_LOCUS12920">
    <property type="protein sequence ID" value="CAJ1947934.1"/>
    <property type="gene ID" value="gene-AYBTSS11_LOCUS12920"/>
</dbReference>
<dbReference type="AlphaFoldDB" id="A0AA86S924"/>
<sequence length="108" mass="11576">MQRRRNVGMKMAGSNETWWHGVAMGQGERPVVSKAWRRLATPRVEATGAAKAHDGWLHGFGKTVRKWGMKEVVVRVGPAATLVNGGWTTEGVVGHGGGLAGDWDSGDV</sequence>
<evidence type="ECO:0000313" key="1">
    <source>
        <dbReference type="EMBL" id="CAJ1947934.1"/>
    </source>
</evidence>
<dbReference type="EMBL" id="OY731401">
    <property type="protein sequence ID" value="CAJ1947934.1"/>
    <property type="molecule type" value="Genomic_DNA"/>
</dbReference>
<organism evidence="1 2">
    <name type="scientific">Sphenostylis stenocarpa</name>
    <dbReference type="NCBI Taxonomy" id="92480"/>
    <lineage>
        <taxon>Eukaryota</taxon>
        <taxon>Viridiplantae</taxon>
        <taxon>Streptophyta</taxon>
        <taxon>Embryophyta</taxon>
        <taxon>Tracheophyta</taxon>
        <taxon>Spermatophyta</taxon>
        <taxon>Magnoliopsida</taxon>
        <taxon>eudicotyledons</taxon>
        <taxon>Gunneridae</taxon>
        <taxon>Pentapetalae</taxon>
        <taxon>rosids</taxon>
        <taxon>fabids</taxon>
        <taxon>Fabales</taxon>
        <taxon>Fabaceae</taxon>
        <taxon>Papilionoideae</taxon>
        <taxon>50 kb inversion clade</taxon>
        <taxon>NPAAA clade</taxon>
        <taxon>indigoferoid/millettioid clade</taxon>
        <taxon>Phaseoleae</taxon>
        <taxon>Sphenostylis</taxon>
    </lineage>
</organism>
<evidence type="ECO:0000313" key="2">
    <source>
        <dbReference type="Proteomes" id="UP001189624"/>
    </source>
</evidence>
<name>A0AA86S924_9FABA</name>
<protein>
    <submittedName>
        <fullName evidence="1">Uncharacterized protein</fullName>
    </submittedName>
</protein>
<dbReference type="Proteomes" id="UP001189624">
    <property type="component" value="Chromosome 4"/>
</dbReference>